<feature type="transmembrane region" description="Helical" evidence="7">
    <location>
        <begin position="224"/>
        <end position="245"/>
    </location>
</feature>
<organism evidence="8 9">
    <name type="scientific">Cellulomonas wangleii</name>
    <dbReference type="NCBI Taxonomy" id="2816956"/>
    <lineage>
        <taxon>Bacteria</taxon>
        <taxon>Bacillati</taxon>
        <taxon>Actinomycetota</taxon>
        <taxon>Actinomycetes</taxon>
        <taxon>Micrococcales</taxon>
        <taxon>Cellulomonadaceae</taxon>
        <taxon>Cellulomonas</taxon>
    </lineage>
</organism>
<keyword evidence="9" id="KW-1185">Reference proteome</keyword>
<evidence type="ECO:0000256" key="4">
    <source>
        <dbReference type="ARBA" id="ARBA00022989"/>
    </source>
</evidence>
<name>A0ABX8D999_9CELL</name>
<feature type="transmembrane region" description="Helical" evidence="7">
    <location>
        <begin position="68"/>
        <end position="91"/>
    </location>
</feature>
<feature type="transmembrane region" description="Helical" evidence="7">
    <location>
        <begin position="309"/>
        <end position="326"/>
    </location>
</feature>
<accession>A0ABX8D999</accession>
<feature type="transmembrane region" description="Helical" evidence="7">
    <location>
        <begin position="103"/>
        <end position="120"/>
    </location>
</feature>
<feature type="transmembrane region" description="Helical" evidence="7">
    <location>
        <begin position="346"/>
        <end position="369"/>
    </location>
</feature>
<proteinExistence type="predicted"/>
<dbReference type="Gene3D" id="1.20.1250.20">
    <property type="entry name" value="MFS general substrate transporter like domains"/>
    <property type="match status" value="1"/>
</dbReference>
<evidence type="ECO:0000256" key="2">
    <source>
        <dbReference type="ARBA" id="ARBA00022475"/>
    </source>
</evidence>
<dbReference type="RefSeq" id="WP_207340309.1">
    <property type="nucleotide sequence ID" value="NZ_CP074405.1"/>
</dbReference>
<feature type="transmembrane region" description="Helical" evidence="7">
    <location>
        <begin position="37"/>
        <end position="61"/>
    </location>
</feature>
<reference evidence="8 9" key="1">
    <citation type="submission" date="2021-05" db="EMBL/GenBank/DDBJ databases">
        <title>Novel species in genus Cellulomonas.</title>
        <authorList>
            <person name="Zhang G."/>
        </authorList>
    </citation>
    <scope>NUCLEOTIDE SEQUENCE [LARGE SCALE GENOMIC DNA]</scope>
    <source>
        <strain evidence="9">zg-ZUI222</strain>
    </source>
</reference>
<protein>
    <submittedName>
        <fullName evidence="8">MFS transporter</fullName>
    </submittedName>
</protein>
<dbReference type="PANTHER" id="PTHR23513">
    <property type="entry name" value="INTEGRAL MEMBRANE EFFLUX PROTEIN-RELATED"/>
    <property type="match status" value="1"/>
</dbReference>
<dbReference type="InterPro" id="IPR011701">
    <property type="entry name" value="MFS"/>
</dbReference>
<dbReference type="Proteomes" id="UP000677804">
    <property type="component" value="Chromosome"/>
</dbReference>
<feature type="transmembrane region" description="Helical" evidence="7">
    <location>
        <begin position="12"/>
        <end position="31"/>
    </location>
</feature>
<evidence type="ECO:0000313" key="9">
    <source>
        <dbReference type="Proteomes" id="UP000677804"/>
    </source>
</evidence>
<feature type="transmembrane region" description="Helical" evidence="7">
    <location>
        <begin position="285"/>
        <end position="303"/>
    </location>
</feature>
<evidence type="ECO:0000313" key="8">
    <source>
        <dbReference type="EMBL" id="QVI64014.1"/>
    </source>
</evidence>
<feature type="region of interest" description="Disordered" evidence="6">
    <location>
        <begin position="429"/>
        <end position="480"/>
    </location>
</feature>
<keyword evidence="5 7" id="KW-0472">Membrane</keyword>
<evidence type="ECO:0000256" key="7">
    <source>
        <dbReference type="SAM" id="Phobius"/>
    </source>
</evidence>
<dbReference type="SUPFAM" id="SSF103473">
    <property type="entry name" value="MFS general substrate transporter"/>
    <property type="match status" value="1"/>
</dbReference>
<feature type="compositionally biased region" description="Low complexity" evidence="6">
    <location>
        <begin position="449"/>
        <end position="458"/>
    </location>
</feature>
<dbReference type="EMBL" id="CP074405">
    <property type="protein sequence ID" value="QVI64014.1"/>
    <property type="molecule type" value="Genomic_DNA"/>
</dbReference>
<keyword evidence="3 7" id="KW-0812">Transmembrane</keyword>
<comment type="subcellular location">
    <subcellularLocation>
        <location evidence="1">Cell membrane</location>
        <topology evidence="1">Multi-pass membrane protein</topology>
    </subcellularLocation>
</comment>
<evidence type="ECO:0000256" key="3">
    <source>
        <dbReference type="ARBA" id="ARBA00022692"/>
    </source>
</evidence>
<feature type="transmembrane region" description="Helical" evidence="7">
    <location>
        <begin position="141"/>
        <end position="159"/>
    </location>
</feature>
<dbReference type="Pfam" id="PF07690">
    <property type="entry name" value="MFS_1"/>
    <property type="match status" value="1"/>
</dbReference>
<sequence>MRTFAHLLANTAVANLTTNYLWWALTFWAYLETRSVLATGLIGGAYMLAVSFSAVFFGSFVDHHRKLVVMRASTVFSLLAFSLAGGVFLLVPERTLLDLGAPWFWVFAGIILIGAVVEHMRNLALSTSVTILVPDEDRARANGLVGTVQGISFIATSVVSGLSIALLGMGGTVVVVLGLLVLTIAHLMVVRFPGDRVAAATEGTGRAAIDLRGSIAVVRAAQGLFALIVFATFNNLIGGIYMALMDPYGLELFSVEMWGFMLALGSTGFLVGGAVVAARGLGRNPMRTMLLVVVVMGVLGATFTVRESAVLYVAGLFLYMCLIPVVEATEQTVLQRVVPFERQGRVFGLAMALESAAAPVAAFLVAPLAEVWILPYARSDAGREALRPLLGEGEARGIGLVFLVGGLTMALVAALGLRSRAYRTISRTYREAAPQDPGDPDGSGGEGAPVGAASVAGASEERDGEGGRPVVQEAALPNDR</sequence>
<feature type="transmembrane region" description="Helical" evidence="7">
    <location>
        <begin position="397"/>
        <end position="417"/>
    </location>
</feature>
<keyword evidence="4 7" id="KW-1133">Transmembrane helix</keyword>
<evidence type="ECO:0000256" key="1">
    <source>
        <dbReference type="ARBA" id="ARBA00004651"/>
    </source>
</evidence>
<gene>
    <name evidence="8" type="ORF">KG103_00910</name>
</gene>
<dbReference type="PANTHER" id="PTHR23513:SF6">
    <property type="entry name" value="MAJOR FACILITATOR SUPERFAMILY ASSOCIATED DOMAIN-CONTAINING PROTEIN"/>
    <property type="match status" value="1"/>
</dbReference>
<feature type="transmembrane region" description="Helical" evidence="7">
    <location>
        <begin position="257"/>
        <end position="278"/>
    </location>
</feature>
<dbReference type="InterPro" id="IPR036259">
    <property type="entry name" value="MFS_trans_sf"/>
</dbReference>
<keyword evidence="2" id="KW-1003">Cell membrane</keyword>
<feature type="transmembrane region" description="Helical" evidence="7">
    <location>
        <begin position="165"/>
        <end position="189"/>
    </location>
</feature>
<evidence type="ECO:0000256" key="5">
    <source>
        <dbReference type="ARBA" id="ARBA00023136"/>
    </source>
</evidence>
<evidence type="ECO:0000256" key="6">
    <source>
        <dbReference type="SAM" id="MobiDB-lite"/>
    </source>
</evidence>